<sequence>MVFISEHSGFNLKELQLLGTGTQGSVYKIDSEKCIKVFKSKRECKEEVQSLTIAQGDIHFPKLYKYGENYIVRELISGIELDKYLETHKLTSHTITKIIELYESMIKVGYKRLDAAIFHVFVTPSYELKLIDTAKSMKKKTEIPNLLISGIEKTGFKQELFDFLKETRPDLYEKWRHYKKINYKKIS</sequence>
<name>A0ABS1TL00_9CLOT</name>
<dbReference type="EMBL" id="JAESWC010000025">
    <property type="protein sequence ID" value="MBL4938633.1"/>
    <property type="molecule type" value="Genomic_DNA"/>
</dbReference>
<dbReference type="SUPFAM" id="SSF56112">
    <property type="entry name" value="Protein kinase-like (PK-like)"/>
    <property type="match status" value="1"/>
</dbReference>
<evidence type="ECO:0000313" key="2">
    <source>
        <dbReference type="Proteomes" id="UP000632377"/>
    </source>
</evidence>
<dbReference type="Gene3D" id="1.10.510.10">
    <property type="entry name" value="Transferase(Phosphotransferase) domain 1"/>
    <property type="match status" value="1"/>
</dbReference>
<evidence type="ECO:0008006" key="3">
    <source>
        <dbReference type="Google" id="ProtNLM"/>
    </source>
</evidence>
<organism evidence="1 2">
    <name type="scientific">Clostridium rhizosphaerae</name>
    <dbReference type="NCBI Taxonomy" id="2803861"/>
    <lineage>
        <taxon>Bacteria</taxon>
        <taxon>Bacillati</taxon>
        <taxon>Bacillota</taxon>
        <taxon>Clostridia</taxon>
        <taxon>Eubacteriales</taxon>
        <taxon>Clostridiaceae</taxon>
        <taxon>Clostridium</taxon>
    </lineage>
</organism>
<gene>
    <name evidence="1" type="ORF">JK636_23285</name>
</gene>
<protein>
    <recommendedName>
        <fullName evidence="3">Protein kinase domain-containing protein</fullName>
    </recommendedName>
</protein>
<proteinExistence type="predicted"/>
<evidence type="ECO:0000313" key="1">
    <source>
        <dbReference type="EMBL" id="MBL4938633.1"/>
    </source>
</evidence>
<keyword evidence="2" id="KW-1185">Reference proteome</keyword>
<comment type="caution">
    <text evidence="1">The sequence shown here is derived from an EMBL/GenBank/DDBJ whole genome shotgun (WGS) entry which is preliminary data.</text>
</comment>
<dbReference type="Proteomes" id="UP000632377">
    <property type="component" value="Unassembled WGS sequence"/>
</dbReference>
<reference evidence="1 2" key="1">
    <citation type="submission" date="2021-01" db="EMBL/GenBank/DDBJ databases">
        <title>Genome public.</title>
        <authorList>
            <person name="Liu C."/>
            <person name="Sun Q."/>
        </authorList>
    </citation>
    <scope>NUCLEOTIDE SEQUENCE [LARGE SCALE GENOMIC DNA]</scope>
    <source>
        <strain evidence="1 2">YIM B02515</strain>
    </source>
</reference>
<accession>A0ABS1TL00</accession>
<dbReference type="InterPro" id="IPR011009">
    <property type="entry name" value="Kinase-like_dom_sf"/>
</dbReference>